<sequence length="310" mass="35769">MSNNSNCTFEGVDSLMQTLELVIYVPIFVFGIILNAIAVWVFCFFFKKWTESTIYMINLAVMDLLLLLQLPFKMHATNNLWLPNKKHFCSFLESLYFMAMYGSIYIIMCISMDRYLGICHPFRAKHLRSKKSVRIVCSVIWVFVIVATVPVYTFREEGHKEFHCFHGFSDKGWHPVLIVCLEVFGFLLPALVLIFCSVQSIRTLRDPKFTSTPDRQAGVRIIYSSLCAFLVPFTPCHIAIFLQYLVRSSTIYECDTKTKISLFLQLSLSLANITCCLDAIFYYFVAKEVRASKDRIRMSITRIRSISGSD</sequence>
<proteinExistence type="predicted"/>
<gene>
    <name evidence="1" type="ORF">PGIGA_G00126780</name>
</gene>
<dbReference type="Proteomes" id="UP000829447">
    <property type="component" value="Linkage Group LG21"/>
</dbReference>
<organism evidence="1 2">
    <name type="scientific">Pangasianodon gigas</name>
    <name type="common">Mekong giant catfish</name>
    <name type="synonym">Pangasius gigas</name>
    <dbReference type="NCBI Taxonomy" id="30993"/>
    <lineage>
        <taxon>Eukaryota</taxon>
        <taxon>Metazoa</taxon>
        <taxon>Chordata</taxon>
        <taxon>Craniata</taxon>
        <taxon>Vertebrata</taxon>
        <taxon>Euteleostomi</taxon>
        <taxon>Actinopterygii</taxon>
        <taxon>Neopterygii</taxon>
        <taxon>Teleostei</taxon>
        <taxon>Ostariophysi</taxon>
        <taxon>Siluriformes</taxon>
        <taxon>Pangasiidae</taxon>
        <taxon>Pangasianodon</taxon>
    </lineage>
</organism>
<evidence type="ECO:0000313" key="1">
    <source>
        <dbReference type="EMBL" id="MCI4390785.1"/>
    </source>
</evidence>
<accession>A0ACC5XI30</accession>
<keyword evidence="2" id="KW-1185">Reference proteome</keyword>
<evidence type="ECO:0000313" key="2">
    <source>
        <dbReference type="Proteomes" id="UP000829447"/>
    </source>
</evidence>
<name>A0ACC5XI30_PANGG</name>
<comment type="caution">
    <text evidence="1">The sequence shown here is derived from an EMBL/GenBank/DDBJ whole genome shotgun (WGS) entry which is preliminary data.</text>
</comment>
<dbReference type="EMBL" id="CM040474">
    <property type="protein sequence ID" value="MCI4390785.1"/>
    <property type="molecule type" value="Genomic_DNA"/>
</dbReference>
<reference evidence="1 2" key="1">
    <citation type="journal article" date="2022" name="bioRxiv">
        <title>An ancient truncated duplication of the anti-Mullerian hormone receptor type 2 gene is a potential conserved master sex determinant in the Pangasiidae catfish family.</title>
        <authorList>
            <person name="Wen M."/>
            <person name="Pan Q."/>
            <person name="Jouanno E."/>
            <person name="Montfort J."/>
            <person name="Zahm M."/>
            <person name="Cabau C."/>
            <person name="Klopp C."/>
            <person name="Iampietro C."/>
            <person name="Roques C."/>
            <person name="Bouchez O."/>
            <person name="Castinel A."/>
            <person name="Donnadieu C."/>
            <person name="Parrinello H."/>
            <person name="Poncet C."/>
            <person name="Belmonte E."/>
            <person name="Gautier V."/>
            <person name="Avarre J.-C."/>
            <person name="Dugue R."/>
            <person name="Gustiano R."/>
            <person name="Ha T.T.T."/>
            <person name="Campet M."/>
            <person name="Sriphairoj K."/>
            <person name="Ribolli J."/>
            <person name="de Almeida F.L."/>
            <person name="Desvignes T."/>
            <person name="Postlethwait J.H."/>
            <person name="Bucao C.F."/>
            <person name="Robinson-Rechavi M."/>
            <person name="Bobe J."/>
            <person name="Herpin A."/>
            <person name="Guiguen Y."/>
        </authorList>
    </citation>
    <scope>NUCLEOTIDE SEQUENCE [LARGE SCALE GENOMIC DNA]</scope>
    <source>
        <strain evidence="1">YG-Dec2019</strain>
    </source>
</reference>
<protein>
    <submittedName>
        <fullName evidence="1">Uncharacterized protein</fullName>
    </submittedName>
</protein>